<dbReference type="AlphaFoldDB" id="A0A4U5LV97"/>
<proteinExistence type="predicted"/>
<feature type="compositionally biased region" description="Low complexity" evidence="6">
    <location>
        <begin position="34"/>
        <end position="54"/>
    </location>
</feature>
<feature type="zinc finger region" description="C3H1-type" evidence="4">
    <location>
        <begin position="62"/>
        <end position="90"/>
    </location>
</feature>
<keyword evidence="5" id="KW-0175">Coiled coil</keyword>
<dbReference type="SUPFAM" id="SSF90229">
    <property type="entry name" value="CCCH zinc finger"/>
    <property type="match status" value="1"/>
</dbReference>
<dbReference type="SMART" id="SM00356">
    <property type="entry name" value="ZnF_C3H1"/>
    <property type="match status" value="1"/>
</dbReference>
<evidence type="ECO:0000256" key="4">
    <source>
        <dbReference type="PROSITE-ProRule" id="PRU00723"/>
    </source>
</evidence>
<accession>A0A4U5LV97</accession>
<evidence type="ECO:0000313" key="9">
    <source>
        <dbReference type="Proteomes" id="UP000298663"/>
    </source>
</evidence>
<feature type="coiled-coil region" evidence="5">
    <location>
        <begin position="195"/>
        <end position="260"/>
    </location>
</feature>
<dbReference type="InterPro" id="IPR000571">
    <property type="entry name" value="Znf_CCCH"/>
</dbReference>
<dbReference type="GO" id="GO:0008270">
    <property type="term" value="F:zinc ion binding"/>
    <property type="evidence" value="ECO:0007669"/>
    <property type="project" value="UniProtKB-KW"/>
</dbReference>
<dbReference type="PROSITE" id="PS50103">
    <property type="entry name" value="ZF_C3H1"/>
    <property type="match status" value="1"/>
</dbReference>
<keyword evidence="2 4" id="KW-0863">Zinc-finger</keyword>
<evidence type="ECO:0000256" key="5">
    <source>
        <dbReference type="SAM" id="Coils"/>
    </source>
</evidence>
<keyword evidence="1 4" id="KW-0479">Metal-binding</keyword>
<evidence type="ECO:0000256" key="2">
    <source>
        <dbReference type="ARBA" id="ARBA00022771"/>
    </source>
</evidence>
<dbReference type="Gene3D" id="4.10.1000.10">
    <property type="entry name" value="Zinc finger, CCCH-type"/>
    <property type="match status" value="1"/>
</dbReference>
<reference evidence="8 9" key="1">
    <citation type="journal article" date="2015" name="Genome Biol.">
        <title>Comparative genomics of Steinernema reveals deeply conserved gene regulatory networks.</title>
        <authorList>
            <person name="Dillman A.R."/>
            <person name="Macchietto M."/>
            <person name="Porter C.F."/>
            <person name="Rogers A."/>
            <person name="Williams B."/>
            <person name="Antoshechkin I."/>
            <person name="Lee M.M."/>
            <person name="Goodwin Z."/>
            <person name="Lu X."/>
            <person name="Lewis E.E."/>
            <person name="Goodrich-Blair H."/>
            <person name="Stock S.P."/>
            <person name="Adams B.J."/>
            <person name="Sternberg P.W."/>
            <person name="Mortazavi A."/>
        </authorList>
    </citation>
    <scope>NUCLEOTIDE SEQUENCE [LARGE SCALE GENOMIC DNA]</scope>
    <source>
        <strain evidence="8 9">ALL</strain>
    </source>
</reference>
<comment type="caution">
    <text evidence="8">The sequence shown here is derived from an EMBL/GenBank/DDBJ whole genome shotgun (WGS) entry which is preliminary data.</text>
</comment>
<dbReference type="Proteomes" id="UP000298663">
    <property type="component" value="Unassembled WGS sequence"/>
</dbReference>
<evidence type="ECO:0000259" key="7">
    <source>
        <dbReference type="PROSITE" id="PS50103"/>
    </source>
</evidence>
<protein>
    <recommendedName>
        <fullName evidence="7">C3H1-type domain-containing protein</fullName>
    </recommendedName>
</protein>
<keyword evidence="3 4" id="KW-0862">Zinc</keyword>
<evidence type="ECO:0000256" key="3">
    <source>
        <dbReference type="ARBA" id="ARBA00022833"/>
    </source>
</evidence>
<feature type="region of interest" description="Disordered" evidence="6">
    <location>
        <begin position="113"/>
        <end position="135"/>
    </location>
</feature>
<gene>
    <name evidence="8" type="ORF">L596_029652</name>
</gene>
<evidence type="ECO:0000313" key="8">
    <source>
        <dbReference type="EMBL" id="TKR60066.1"/>
    </source>
</evidence>
<evidence type="ECO:0000256" key="6">
    <source>
        <dbReference type="SAM" id="MobiDB-lite"/>
    </source>
</evidence>
<keyword evidence="9" id="KW-1185">Reference proteome</keyword>
<dbReference type="InterPro" id="IPR036855">
    <property type="entry name" value="Znf_CCCH_sf"/>
</dbReference>
<dbReference type="EMBL" id="AZBU02000012">
    <property type="protein sequence ID" value="TKR60066.1"/>
    <property type="molecule type" value="Genomic_DNA"/>
</dbReference>
<evidence type="ECO:0000256" key="1">
    <source>
        <dbReference type="ARBA" id="ARBA00022723"/>
    </source>
</evidence>
<feature type="region of interest" description="Disordered" evidence="6">
    <location>
        <begin position="20"/>
        <end position="59"/>
    </location>
</feature>
<dbReference type="OrthoDB" id="10648455at2759"/>
<feature type="compositionally biased region" description="Basic residues" evidence="6">
    <location>
        <begin position="125"/>
        <end position="135"/>
    </location>
</feature>
<reference evidence="8 9" key="2">
    <citation type="journal article" date="2019" name="G3 (Bethesda)">
        <title>Hybrid Assembly of the Genome of the Entomopathogenic Nematode Steinernema carpocapsae Identifies the X-Chromosome.</title>
        <authorList>
            <person name="Serra L."/>
            <person name="Macchietto M."/>
            <person name="Macias-Munoz A."/>
            <person name="McGill C.J."/>
            <person name="Rodriguez I.M."/>
            <person name="Rodriguez B."/>
            <person name="Murad R."/>
            <person name="Mortazavi A."/>
        </authorList>
    </citation>
    <scope>NUCLEOTIDE SEQUENCE [LARGE SCALE GENOMIC DNA]</scope>
    <source>
        <strain evidence="8 9">ALL</strain>
    </source>
</reference>
<organism evidence="8 9">
    <name type="scientific">Steinernema carpocapsae</name>
    <name type="common">Entomopathogenic nematode</name>
    <dbReference type="NCBI Taxonomy" id="34508"/>
    <lineage>
        <taxon>Eukaryota</taxon>
        <taxon>Metazoa</taxon>
        <taxon>Ecdysozoa</taxon>
        <taxon>Nematoda</taxon>
        <taxon>Chromadorea</taxon>
        <taxon>Rhabditida</taxon>
        <taxon>Tylenchina</taxon>
        <taxon>Panagrolaimomorpha</taxon>
        <taxon>Strongyloidoidea</taxon>
        <taxon>Steinernematidae</taxon>
        <taxon>Steinernema</taxon>
    </lineage>
</organism>
<name>A0A4U5LV97_STECR</name>
<sequence length="276" mass="31280">MVSSSRVPSTLTVWDVLPATLKASGDNSPRPRAPSRASGTSSPQSSSSGRSNTSKFEPNWAKLKTEMCRNFKKDGRCEFAKTCWYAHSPDEIRSSDDKESGEAALKLIQEEKRKLDQQRAQAKNQTRKHKKRPNHARNFHNRECEFPCLDAVPVLTFSSPPPRSFIPSLNVYCGRWPHAAEVKQATKLQQSLDSMLRQERTVINLKEEMRRIEQKLTCDELDTETKTKLEHALKARKIQLSAEEKLFAQKMNDLKELLEKQKTKGSAFGPPLASAQ</sequence>
<feature type="domain" description="C3H1-type" evidence="7">
    <location>
        <begin position="62"/>
        <end position="90"/>
    </location>
</feature>